<evidence type="ECO:0000256" key="1">
    <source>
        <dbReference type="SAM" id="MobiDB-lite"/>
    </source>
</evidence>
<dbReference type="EMBL" id="CM009308">
    <property type="protein sequence ID" value="RQP03345.1"/>
    <property type="molecule type" value="Genomic_DNA"/>
</dbReference>
<dbReference type="InParanoid" id="A0A3N7I7B7"/>
<gene>
    <name evidence="2" type="ORF">POPTR_019G031350</name>
</gene>
<feature type="region of interest" description="Disordered" evidence="1">
    <location>
        <begin position="43"/>
        <end position="66"/>
    </location>
</feature>
<dbReference type="AlphaFoldDB" id="A0A3N7I7B7"/>
<evidence type="ECO:0000313" key="2">
    <source>
        <dbReference type="EMBL" id="RQP03345.1"/>
    </source>
</evidence>
<dbReference type="Proteomes" id="UP000006729">
    <property type="component" value="Chromosome 19"/>
</dbReference>
<reference evidence="2 3" key="1">
    <citation type="journal article" date="2006" name="Science">
        <title>The genome of black cottonwood, Populus trichocarpa (Torr. &amp; Gray).</title>
        <authorList>
            <person name="Tuskan G.A."/>
            <person name="Difazio S."/>
            <person name="Jansson S."/>
            <person name="Bohlmann J."/>
            <person name="Grigoriev I."/>
            <person name="Hellsten U."/>
            <person name="Putnam N."/>
            <person name="Ralph S."/>
            <person name="Rombauts S."/>
            <person name="Salamov A."/>
            <person name="Schein J."/>
            <person name="Sterck L."/>
            <person name="Aerts A."/>
            <person name="Bhalerao R.R."/>
            <person name="Bhalerao R.P."/>
            <person name="Blaudez D."/>
            <person name="Boerjan W."/>
            <person name="Brun A."/>
            <person name="Brunner A."/>
            <person name="Busov V."/>
            <person name="Campbell M."/>
            <person name="Carlson J."/>
            <person name="Chalot M."/>
            <person name="Chapman J."/>
            <person name="Chen G.L."/>
            <person name="Cooper D."/>
            <person name="Coutinho P.M."/>
            <person name="Couturier J."/>
            <person name="Covert S."/>
            <person name="Cronk Q."/>
            <person name="Cunningham R."/>
            <person name="Davis J."/>
            <person name="Degroeve S."/>
            <person name="Dejardin A."/>
            <person name="Depamphilis C."/>
            <person name="Detter J."/>
            <person name="Dirks B."/>
            <person name="Dubchak I."/>
            <person name="Duplessis S."/>
            <person name="Ehlting J."/>
            <person name="Ellis B."/>
            <person name="Gendler K."/>
            <person name="Goodstein D."/>
            <person name="Gribskov M."/>
            <person name="Grimwood J."/>
            <person name="Groover A."/>
            <person name="Gunter L."/>
            <person name="Hamberger B."/>
            <person name="Heinze B."/>
            <person name="Helariutta Y."/>
            <person name="Henrissat B."/>
            <person name="Holligan D."/>
            <person name="Holt R."/>
            <person name="Huang W."/>
            <person name="Islam-Faridi N."/>
            <person name="Jones S."/>
            <person name="Jones-Rhoades M."/>
            <person name="Jorgensen R."/>
            <person name="Joshi C."/>
            <person name="Kangasjarvi J."/>
            <person name="Karlsson J."/>
            <person name="Kelleher C."/>
            <person name="Kirkpatrick R."/>
            <person name="Kirst M."/>
            <person name="Kohler A."/>
            <person name="Kalluri U."/>
            <person name="Larimer F."/>
            <person name="Leebens-Mack J."/>
            <person name="Leple J.C."/>
            <person name="Locascio P."/>
            <person name="Lou Y."/>
            <person name="Lucas S."/>
            <person name="Martin F."/>
            <person name="Montanini B."/>
            <person name="Napoli C."/>
            <person name="Nelson D.R."/>
            <person name="Nelson C."/>
            <person name="Nieminen K."/>
            <person name="Nilsson O."/>
            <person name="Pereda V."/>
            <person name="Peter G."/>
            <person name="Philippe R."/>
            <person name="Pilate G."/>
            <person name="Poliakov A."/>
            <person name="Razumovskaya J."/>
            <person name="Richardson P."/>
            <person name="Rinaldi C."/>
            <person name="Ritland K."/>
            <person name="Rouze P."/>
            <person name="Ryaboy D."/>
            <person name="Schmutz J."/>
            <person name="Schrader J."/>
            <person name="Segerman B."/>
            <person name="Shin H."/>
            <person name="Siddiqui A."/>
            <person name="Sterky F."/>
            <person name="Terry A."/>
            <person name="Tsai C.J."/>
            <person name="Uberbacher E."/>
            <person name="Unneberg P."/>
            <person name="Vahala J."/>
            <person name="Wall K."/>
            <person name="Wessler S."/>
            <person name="Yang G."/>
            <person name="Yin T."/>
            <person name="Douglas C."/>
            <person name="Marra M."/>
            <person name="Sandberg G."/>
            <person name="Van de Peer Y."/>
            <person name="Rokhsar D."/>
        </authorList>
    </citation>
    <scope>NUCLEOTIDE SEQUENCE [LARGE SCALE GENOMIC DNA]</scope>
    <source>
        <strain evidence="3">cv. Nisqually</strain>
    </source>
</reference>
<accession>A0A3N7I7B7</accession>
<sequence length="93" mass="10161">MVDGVFFFVSNRRKSACGKIQARGSPPSVQVLTEWFTIQPHSSQLSSTTARHQGAEETATNSPAMAGLLVSRSNKNTKTQSPYLHTRISILGR</sequence>
<name>A0A3N7I7B7_POPTR</name>
<proteinExistence type="predicted"/>
<keyword evidence="3" id="KW-1185">Reference proteome</keyword>
<organism evidence="2 3">
    <name type="scientific">Populus trichocarpa</name>
    <name type="common">Western balsam poplar</name>
    <name type="synonym">Populus balsamifera subsp. trichocarpa</name>
    <dbReference type="NCBI Taxonomy" id="3694"/>
    <lineage>
        <taxon>Eukaryota</taxon>
        <taxon>Viridiplantae</taxon>
        <taxon>Streptophyta</taxon>
        <taxon>Embryophyta</taxon>
        <taxon>Tracheophyta</taxon>
        <taxon>Spermatophyta</taxon>
        <taxon>Magnoliopsida</taxon>
        <taxon>eudicotyledons</taxon>
        <taxon>Gunneridae</taxon>
        <taxon>Pentapetalae</taxon>
        <taxon>rosids</taxon>
        <taxon>fabids</taxon>
        <taxon>Malpighiales</taxon>
        <taxon>Salicaceae</taxon>
        <taxon>Saliceae</taxon>
        <taxon>Populus</taxon>
    </lineage>
</organism>
<evidence type="ECO:0000313" key="3">
    <source>
        <dbReference type="Proteomes" id="UP000006729"/>
    </source>
</evidence>
<protein>
    <submittedName>
        <fullName evidence="2">Uncharacterized protein</fullName>
    </submittedName>
</protein>